<dbReference type="Pfam" id="PF12770">
    <property type="entry name" value="CHAT"/>
    <property type="match status" value="1"/>
</dbReference>
<organism evidence="2 3">
    <name type="scientific">Neolewinella maritima</name>
    <dbReference type="NCBI Taxonomy" id="1383882"/>
    <lineage>
        <taxon>Bacteria</taxon>
        <taxon>Pseudomonadati</taxon>
        <taxon>Bacteroidota</taxon>
        <taxon>Saprospiria</taxon>
        <taxon>Saprospirales</taxon>
        <taxon>Lewinellaceae</taxon>
        <taxon>Neolewinella</taxon>
    </lineage>
</organism>
<proteinExistence type="predicted"/>
<feature type="domain" description="CHAT" evidence="1">
    <location>
        <begin position="593"/>
        <end position="861"/>
    </location>
</feature>
<keyword evidence="3" id="KW-1185">Reference proteome</keyword>
<name>A0ABM9B282_9BACT</name>
<dbReference type="Proteomes" id="UP000837803">
    <property type="component" value="Unassembled WGS sequence"/>
</dbReference>
<evidence type="ECO:0000259" key="1">
    <source>
        <dbReference type="Pfam" id="PF12770"/>
    </source>
</evidence>
<dbReference type="EMBL" id="CAKLPZ010000003">
    <property type="protein sequence ID" value="CAH1001450.1"/>
    <property type="molecule type" value="Genomic_DNA"/>
</dbReference>
<sequence length="863" mass="96356">MLIGCTADPVDTPVDVPAPTTVVTPLTADELALRDSLDGVWDDYRALRLDRAFLRARRLPHLLTDRIAAELRAEAYQALAILHFDHMVYVDSVAHYTERARPLVRYDAPAKLRARQLLCAAYTSFDTWTWLEMQLHAQLGRRLLERAHRTTSLLYAQLSIIEARGAKQFADRATPLQRQQALWARSDTLFERAAGVLAALDSPWEGHAREHQIILLSRQPQHDPRIEQLLATLPERGRPGGPTDAPAYLGYRDHAAHYWHHRRGRRDSARASAERLLAAGPYFANKRVQGARYLLKEYSQDDGRYARAVDYMLGDLVDQGCCPPDADPTDEAALFRCNRRANCMYFISALASTYQQWGHHEANEAQLERAFRYTQAALANYERTLLHQSEEAVLNRTLVLGDRLITAALASAHERLRTSTGDARYYNALLNAMELGKTVLYTRELAAVHATLAVETVDPERVRLRQIEAEMKLLKGAFAARLTLPYDQLLRFDRLYRESLLLAERLDLTASPTEPSPQAAATAPTLAQIRGELTADQALIEYAETEHTLYALYVDRDTVLAHAQPREPVAERVDALTDILSGGMPASTVAYTASAHELYGELLGFAAGQLARRRELLVIPTASLTSLPFVALLRSADTIGGLPAYLIRSHRIRYLDSWRSEQQRHRLRERLLRRSAPTVGAWTHPDLTAYLGPLAESVLARVAGGTHYRRSACTSATLLADMDRYDWLHLSVHAAGDPTRLNENYLYLNSTDSLNGVYIGRAVLRAQLVVLAACSTARGYRNRREGTYSLRRSFHRAGVPDVVASLYDIPAAATAGILDLFYAELLAGAAPVEALTAAQRRCARGELSARWAWPGFWAGLVVG</sequence>
<evidence type="ECO:0000313" key="3">
    <source>
        <dbReference type="Proteomes" id="UP000837803"/>
    </source>
</evidence>
<gene>
    <name evidence="2" type="ORF">LEM8419_02353</name>
</gene>
<dbReference type="InterPro" id="IPR024983">
    <property type="entry name" value="CHAT_dom"/>
</dbReference>
<reference evidence="2" key="1">
    <citation type="submission" date="2021-12" db="EMBL/GenBank/DDBJ databases">
        <authorList>
            <person name="Rodrigo-Torres L."/>
            <person name="Arahal R. D."/>
            <person name="Lucena T."/>
        </authorList>
    </citation>
    <scope>NUCLEOTIDE SEQUENCE</scope>
    <source>
        <strain evidence="2">CECT 8419</strain>
    </source>
</reference>
<comment type="caution">
    <text evidence="2">The sequence shown here is derived from an EMBL/GenBank/DDBJ whole genome shotgun (WGS) entry which is preliminary data.</text>
</comment>
<evidence type="ECO:0000313" key="2">
    <source>
        <dbReference type="EMBL" id="CAH1001450.1"/>
    </source>
</evidence>
<accession>A0ABM9B282</accession>
<protein>
    <recommendedName>
        <fullName evidence="1">CHAT domain-containing protein</fullName>
    </recommendedName>
</protein>